<evidence type="ECO:0000313" key="5">
    <source>
        <dbReference type="Proteomes" id="UP000184386"/>
    </source>
</evidence>
<dbReference type="PANTHER" id="PTHR43479:SF7">
    <property type="entry name" value="TETR-FAMILY TRANSCRIPTIONAL REGULATOR"/>
    <property type="match status" value="1"/>
</dbReference>
<dbReference type="AlphaFoldDB" id="A0A1M6S5I7"/>
<dbReference type="Proteomes" id="UP000184386">
    <property type="component" value="Unassembled WGS sequence"/>
</dbReference>
<feature type="domain" description="HTH tetR-type" evidence="3">
    <location>
        <begin position="12"/>
        <end position="72"/>
    </location>
</feature>
<dbReference type="InterPro" id="IPR050624">
    <property type="entry name" value="HTH-type_Tx_Regulator"/>
</dbReference>
<dbReference type="Gene3D" id="1.10.357.10">
    <property type="entry name" value="Tetracycline Repressor, domain 2"/>
    <property type="match status" value="1"/>
</dbReference>
<evidence type="ECO:0000259" key="3">
    <source>
        <dbReference type="PROSITE" id="PS50977"/>
    </source>
</evidence>
<dbReference type="GO" id="GO:0003677">
    <property type="term" value="F:DNA binding"/>
    <property type="evidence" value="ECO:0007669"/>
    <property type="project" value="UniProtKB-UniRule"/>
</dbReference>
<gene>
    <name evidence="4" type="ORF">SAMN02745136_02419</name>
</gene>
<dbReference type="OrthoDB" id="9810250at2"/>
<evidence type="ECO:0000256" key="1">
    <source>
        <dbReference type="ARBA" id="ARBA00023125"/>
    </source>
</evidence>
<sequence>MNKSGENNRSVRNTKKKLLTGLLSLMHQKTISSITVRELTELVDVNRGTFYFHYTDIYDMVSKVEEDFFQNFNEIMDQMINNTPVKGKPPEVLVKIFIICAENREFCEIMLGPNGDAAFVDRIKNIVNEKSSEMWKSVGANMSQEVYEYFNAFIINGYIGLLQKWLKTGCKQTPEEMAVFAARVIIPAVKNSIELNEQIRNI</sequence>
<keyword evidence="5" id="KW-1185">Reference proteome</keyword>
<dbReference type="PROSITE" id="PS50977">
    <property type="entry name" value="HTH_TETR_2"/>
    <property type="match status" value="1"/>
</dbReference>
<feature type="DNA-binding region" description="H-T-H motif" evidence="2">
    <location>
        <begin position="35"/>
        <end position="54"/>
    </location>
</feature>
<keyword evidence="1 2" id="KW-0238">DNA-binding</keyword>
<dbReference type="InterPro" id="IPR001647">
    <property type="entry name" value="HTH_TetR"/>
</dbReference>
<dbReference type="STRING" id="1121322.SAMN02745136_02419"/>
<dbReference type="Pfam" id="PF14278">
    <property type="entry name" value="TetR_C_8"/>
    <property type="match status" value="1"/>
</dbReference>
<dbReference type="RefSeq" id="WP_073276162.1">
    <property type="nucleotide sequence ID" value="NZ_FRAC01000011.1"/>
</dbReference>
<accession>A0A1M6S5I7</accession>
<reference evidence="4 5" key="1">
    <citation type="submission" date="2016-11" db="EMBL/GenBank/DDBJ databases">
        <authorList>
            <person name="Jaros S."/>
            <person name="Januszkiewicz K."/>
            <person name="Wedrychowicz H."/>
        </authorList>
    </citation>
    <scope>NUCLEOTIDE SEQUENCE [LARGE SCALE GENOMIC DNA]</scope>
    <source>
        <strain evidence="4 5">DSM 15929</strain>
    </source>
</reference>
<name>A0A1M6S5I7_9FIRM</name>
<dbReference type="EMBL" id="FRAC01000011">
    <property type="protein sequence ID" value="SHK40084.1"/>
    <property type="molecule type" value="Genomic_DNA"/>
</dbReference>
<dbReference type="PANTHER" id="PTHR43479">
    <property type="entry name" value="ACREF/ENVCD OPERON REPRESSOR-RELATED"/>
    <property type="match status" value="1"/>
</dbReference>
<evidence type="ECO:0000256" key="2">
    <source>
        <dbReference type="PROSITE-ProRule" id="PRU00335"/>
    </source>
</evidence>
<evidence type="ECO:0000313" key="4">
    <source>
        <dbReference type="EMBL" id="SHK40084.1"/>
    </source>
</evidence>
<organism evidence="4 5">
    <name type="scientific">Anaerocolumna jejuensis DSM 15929</name>
    <dbReference type="NCBI Taxonomy" id="1121322"/>
    <lineage>
        <taxon>Bacteria</taxon>
        <taxon>Bacillati</taxon>
        <taxon>Bacillota</taxon>
        <taxon>Clostridia</taxon>
        <taxon>Lachnospirales</taxon>
        <taxon>Lachnospiraceae</taxon>
        <taxon>Anaerocolumna</taxon>
    </lineage>
</organism>
<protein>
    <submittedName>
        <fullName evidence="4">Transcriptional regulator, TetR family</fullName>
    </submittedName>
</protein>
<dbReference type="InterPro" id="IPR039532">
    <property type="entry name" value="TetR_C_Firmicutes"/>
</dbReference>
<dbReference type="InterPro" id="IPR009057">
    <property type="entry name" value="Homeodomain-like_sf"/>
</dbReference>
<proteinExistence type="predicted"/>
<dbReference type="SUPFAM" id="SSF46689">
    <property type="entry name" value="Homeodomain-like"/>
    <property type="match status" value="1"/>
</dbReference>